<accession>A0ABV2GEL8</accession>
<gene>
    <name evidence="2" type="ORF">ABID49_002665</name>
</gene>
<feature type="transmembrane region" description="Helical" evidence="1">
    <location>
        <begin position="7"/>
        <end position="29"/>
    </location>
</feature>
<reference evidence="2 3" key="1">
    <citation type="submission" date="2024-06" db="EMBL/GenBank/DDBJ databases">
        <title>Genomic Encyclopedia of Type Strains, Phase IV (KMG-IV): sequencing the most valuable type-strain genomes for metagenomic binning, comparative biology and taxonomic classification.</title>
        <authorList>
            <person name="Goeker M."/>
        </authorList>
    </citation>
    <scope>NUCLEOTIDE SEQUENCE [LARGE SCALE GENOMIC DNA]</scope>
    <source>
        <strain evidence="2 3">DSM 26128</strain>
    </source>
</reference>
<evidence type="ECO:0000313" key="3">
    <source>
        <dbReference type="Proteomes" id="UP001549099"/>
    </source>
</evidence>
<proteinExistence type="predicted"/>
<name>A0ABV2GEL8_9BACL</name>
<feature type="transmembrane region" description="Helical" evidence="1">
    <location>
        <begin position="35"/>
        <end position="56"/>
    </location>
</feature>
<keyword evidence="1" id="KW-0812">Transmembrane</keyword>
<evidence type="ECO:0000256" key="1">
    <source>
        <dbReference type="SAM" id="Phobius"/>
    </source>
</evidence>
<dbReference type="Proteomes" id="UP001549099">
    <property type="component" value="Unassembled WGS sequence"/>
</dbReference>
<keyword evidence="1" id="KW-0472">Membrane</keyword>
<dbReference type="EMBL" id="JBEPLW010000032">
    <property type="protein sequence ID" value="MET3576735.1"/>
    <property type="molecule type" value="Genomic_DNA"/>
</dbReference>
<protein>
    <submittedName>
        <fullName evidence="2">Uncharacterized protein</fullName>
    </submittedName>
</protein>
<evidence type="ECO:0000313" key="2">
    <source>
        <dbReference type="EMBL" id="MET3576735.1"/>
    </source>
</evidence>
<keyword evidence="3" id="KW-1185">Reference proteome</keyword>
<organism evidence="2 3">
    <name type="scientific">Bhargavaea ullalensis</name>
    <dbReference type="NCBI Taxonomy" id="1265685"/>
    <lineage>
        <taxon>Bacteria</taxon>
        <taxon>Bacillati</taxon>
        <taxon>Bacillota</taxon>
        <taxon>Bacilli</taxon>
        <taxon>Bacillales</taxon>
        <taxon>Caryophanaceae</taxon>
        <taxon>Bhargavaea</taxon>
    </lineage>
</organism>
<comment type="caution">
    <text evidence="2">The sequence shown here is derived from an EMBL/GenBank/DDBJ whole genome shotgun (WGS) entry which is preliminary data.</text>
</comment>
<keyword evidence="1" id="KW-1133">Transmembrane helix</keyword>
<sequence length="62" mass="6401">MKRKDWITMLIPFGMMIGTAAGVLLGIFLEPVSRVFAIALGSGAGLMLGIVAYGVFQGGAGK</sequence>
<dbReference type="RefSeq" id="WP_354199042.1">
    <property type="nucleotide sequence ID" value="NZ_JBEPLW010000032.1"/>
</dbReference>